<dbReference type="Proteomes" id="UP000237340">
    <property type="component" value="Unassembled WGS sequence"/>
</dbReference>
<sequence>MQIYSDYAAHRSRQVAVDVIAVAAIAAWIGLGAFVYSLVIDLARFGEQMESAGSDFSTTMTDIGDRFGGMPLIGGGIRAPFEAASGAGQSLEAAGRSQQEAVLNLAVGLGWGIAVVPVATILLFWLVPRLRFTRRAATTRRLVRAGITVDLLALRALTNQKLSVFAAVDADPVSAWRRGDPEVMRSLAALELKASGVRIR</sequence>
<evidence type="ECO:0000313" key="2">
    <source>
        <dbReference type="EMBL" id="POH65934.1"/>
    </source>
</evidence>
<name>A0A2S3ZFT5_9MICO</name>
<dbReference type="RefSeq" id="WP_088457015.1">
    <property type="nucleotide sequence ID" value="NZ_PPXD01000001.1"/>
</dbReference>
<evidence type="ECO:0000313" key="5">
    <source>
        <dbReference type="Proteomes" id="UP000237340"/>
    </source>
</evidence>
<keyword evidence="1" id="KW-0472">Membrane</keyword>
<dbReference type="EMBL" id="PPXD01000001">
    <property type="protein sequence ID" value="POH70298.1"/>
    <property type="molecule type" value="Genomic_DNA"/>
</dbReference>
<evidence type="ECO:0000313" key="4">
    <source>
        <dbReference type="Proteomes" id="UP000237104"/>
    </source>
</evidence>
<evidence type="ECO:0000313" key="3">
    <source>
        <dbReference type="EMBL" id="POH70298.1"/>
    </source>
</evidence>
<accession>A0A2S3ZFT5</accession>
<dbReference type="AlphaFoldDB" id="A0A2S3ZFT5"/>
<keyword evidence="1" id="KW-0812">Transmembrane</keyword>
<dbReference type="OrthoDB" id="5198533at2"/>
<gene>
    <name evidence="2" type="ORF">C3B59_08815</name>
    <name evidence="3" type="ORF">C3B61_01405</name>
</gene>
<comment type="caution">
    <text evidence="2">The sequence shown here is derived from an EMBL/GenBank/DDBJ whole genome shotgun (WGS) entry which is preliminary data.</text>
</comment>
<accession>A0A2S3ZNA1</accession>
<keyword evidence="1" id="KW-1133">Transmembrane helix</keyword>
<keyword evidence="5" id="KW-1185">Reference proteome</keyword>
<organism evidence="2 4">
    <name type="scientific">Cryobacterium zongtaii</name>
    <dbReference type="NCBI Taxonomy" id="1259217"/>
    <lineage>
        <taxon>Bacteria</taxon>
        <taxon>Bacillati</taxon>
        <taxon>Actinomycetota</taxon>
        <taxon>Actinomycetes</taxon>
        <taxon>Micrococcales</taxon>
        <taxon>Microbacteriaceae</taxon>
        <taxon>Cryobacterium</taxon>
    </lineage>
</organism>
<evidence type="ECO:0000256" key="1">
    <source>
        <dbReference type="SAM" id="Phobius"/>
    </source>
</evidence>
<protein>
    <submittedName>
        <fullName evidence="2">Uncharacterized protein</fullName>
    </submittedName>
</protein>
<proteinExistence type="predicted"/>
<feature type="transmembrane region" description="Helical" evidence="1">
    <location>
        <begin position="15"/>
        <end position="39"/>
    </location>
</feature>
<dbReference type="Proteomes" id="UP000237104">
    <property type="component" value="Unassembled WGS sequence"/>
</dbReference>
<reference evidence="4 5" key="1">
    <citation type="submission" date="2018-01" db="EMBL/GenBank/DDBJ databases">
        <title>Cryobacterium sp. nov., from glaciers in China.</title>
        <authorList>
            <person name="Liu Q."/>
            <person name="Xin Y.-H."/>
        </authorList>
    </citation>
    <scope>NUCLEOTIDE SEQUENCE [LARGE SCALE GENOMIC DNA]</scope>
    <source>
        <strain evidence="2 4">TMB1-8</strain>
        <strain evidence="3 5">TMN-42</strain>
    </source>
</reference>
<dbReference type="EMBL" id="PPXF01000038">
    <property type="protein sequence ID" value="POH65934.1"/>
    <property type="molecule type" value="Genomic_DNA"/>
</dbReference>
<feature type="transmembrane region" description="Helical" evidence="1">
    <location>
        <begin position="105"/>
        <end position="127"/>
    </location>
</feature>